<dbReference type="PANTHER" id="PTHR47382:SF1">
    <property type="entry name" value="USPA DOMAIN-CONTAINING PROTEIN"/>
    <property type="match status" value="1"/>
</dbReference>
<evidence type="ECO:0000313" key="3">
    <source>
        <dbReference type="Proteomes" id="UP000030645"/>
    </source>
</evidence>
<dbReference type="SUPFAM" id="SSF52402">
    <property type="entry name" value="Adenine nucleotide alpha hydrolases-like"/>
    <property type="match status" value="1"/>
</dbReference>
<name>W9RIP2_9ROSA</name>
<dbReference type="InterPro" id="IPR006016">
    <property type="entry name" value="UspA"/>
</dbReference>
<proteinExistence type="predicted"/>
<dbReference type="CDD" id="cd01989">
    <property type="entry name" value="USP_STK_Ubox_N"/>
    <property type="match status" value="1"/>
</dbReference>
<dbReference type="STRING" id="981085.W9RIP2"/>
<dbReference type="KEGG" id="mnt:21397675"/>
<dbReference type="EMBL" id="KE345081">
    <property type="protein sequence ID" value="EXB93549.1"/>
    <property type="molecule type" value="Genomic_DNA"/>
</dbReference>
<feature type="domain" description="UspA" evidence="1">
    <location>
        <begin position="76"/>
        <end position="187"/>
    </location>
</feature>
<dbReference type="Gene3D" id="3.40.50.620">
    <property type="entry name" value="HUPs"/>
    <property type="match status" value="1"/>
</dbReference>
<dbReference type="Pfam" id="PF00582">
    <property type="entry name" value="Usp"/>
    <property type="match status" value="1"/>
</dbReference>
<dbReference type="InterPro" id="IPR014729">
    <property type="entry name" value="Rossmann-like_a/b/a_fold"/>
</dbReference>
<dbReference type="OrthoDB" id="1898565at2759"/>
<gene>
    <name evidence="2" type="ORF">L484_014540</name>
</gene>
<dbReference type="PANTHER" id="PTHR47382">
    <property type="entry name" value="U-BOX DOMAIN-CONTAINING PROTEIN 52-LIKE"/>
    <property type="match status" value="1"/>
</dbReference>
<reference evidence="3" key="1">
    <citation type="submission" date="2013-01" db="EMBL/GenBank/DDBJ databases">
        <title>Draft Genome Sequence of a Mulberry Tree, Morus notabilis C.K. Schneid.</title>
        <authorList>
            <person name="He N."/>
            <person name="Zhao S."/>
        </authorList>
    </citation>
    <scope>NUCLEOTIDE SEQUENCE</scope>
</reference>
<keyword evidence="3" id="KW-1185">Reference proteome</keyword>
<organism evidence="2 3">
    <name type="scientific">Morus notabilis</name>
    <dbReference type="NCBI Taxonomy" id="981085"/>
    <lineage>
        <taxon>Eukaryota</taxon>
        <taxon>Viridiplantae</taxon>
        <taxon>Streptophyta</taxon>
        <taxon>Embryophyta</taxon>
        <taxon>Tracheophyta</taxon>
        <taxon>Spermatophyta</taxon>
        <taxon>Magnoliopsida</taxon>
        <taxon>eudicotyledons</taxon>
        <taxon>Gunneridae</taxon>
        <taxon>Pentapetalae</taxon>
        <taxon>rosids</taxon>
        <taxon>fabids</taxon>
        <taxon>Rosales</taxon>
        <taxon>Moraceae</taxon>
        <taxon>Moreae</taxon>
        <taxon>Morus</taxon>
    </lineage>
</organism>
<protein>
    <submittedName>
        <fullName evidence="2">U-box domain-containing protein 33</fullName>
    </submittedName>
</protein>
<evidence type="ECO:0000313" key="2">
    <source>
        <dbReference type="EMBL" id="EXB93549.1"/>
    </source>
</evidence>
<dbReference type="AlphaFoldDB" id="W9RIP2"/>
<sequence length="266" mass="30237">MEDKECVPELAVQYYSSYNNARNYEIKSPEYVNEIVEEVLDDENHTKNSFTKSARSSSEIVNVVEVNDEVYVAVGKDDLDVVRWAIDHVVSPGARLYLVHVFPPITHIPTPVGKLSRSQLTEEQVRFYIEEEENRRRNILQKYIRLCKDAKVNVDTVLVEHDATAKAIVDLIAIHRITNLVLGLKKPPNSRILKTRMAKGEYVKKSAPEFCEVTIVHDGKKVSECQKVVRFVHSSQASSPKRSSGVTRHSERNLFLCACFSGKSYS</sequence>
<accession>W9RIP2</accession>
<evidence type="ECO:0000259" key="1">
    <source>
        <dbReference type="Pfam" id="PF00582"/>
    </source>
</evidence>
<dbReference type="eggNOG" id="ENOG502RXAV">
    <property type="taxonomic scope" value="Eukaryota"/>
</dbReference>
<dbReference type="Proteomes" id="UP000030645">
    <property type="component" value="Unassembled WGS sequence"/>
</dbReference>